<comment type="subcellular location">
    <subcellularLocation>
        <location evidence="1">Nucleus</location>
        <location evidence="1">Nucleolus</location>
    </subcellularLocation>
</comment>
<name>K1VH48_TRIAC</name>
<dbReference type="GO" id="GO:0003677">
    <property type="term" value="F:DNA binding"/>
    <property type="evidence" value="ECO:0007669"/>
    <property type="project" value="InterPro"/>
</dbReference>
<dbReference type="GO" id="GO:0005730">
    <property type="term" value="C:nucleolus"/>
    <property type="evidence" value="ECO:0007669"/>
    <property type="project" value="UniProtKB-SubCell"/>
</dbReference>
<comment type="similarity">
    <text evidence="2">Belongs to the eukaryotic RPA49/POLR1E RNA polymerase subunit family.</text>
</comment>
<gene>
    <name evidence="7" type="ORF">A1Q2_02252</name>
</gene>
<dbReference type="Proteomes" id="UP000006757">
    <property type="component" value="Unassembled WGS sequence"/>
</dbReference>
<evidence type="ECO:0000256" key="2">
    <source>
        <dbReference type="ARBA" id="ARBA00009430"/>
    </source>
</evidence>
<evidence type="ECO:0000256" key="5">
    <source>
        <dbReference type="ARBA" id="ARBA00023242"/>
    </source>
</evidence>
<accession>K1VH48</accession>
<dbReference type="EMBL" id="AMBO01000248">
    <property type="protein sequence ID" value="EKD03445.1"/>
    <property type="molecule type" value="Genomic_DNA"/>
</dbReference>
<protein>
    <recommendedName>
        <fullName evidence="9">DNA-directed RNA polymerase I subunit RPA49</fullName>
    </recommendedName>
</protein>
<comment type="caution">
    <text evidence="7">The sequence shown here is derived from an EMBL/GenBank/DDBJ whole genome shotgun (WGS) entry which is preliminary data.</text>
</comment>
<keyword evidence="3" id="KW-0240">DNA-directed RNA polymerase</keyword>
<evidence type="ECO:0000256" key="6">
    <source>
        <dbReference type="SAM" id="MobiDB-lite"/>
    </source>
</evidence>
<keyword evidence="5" id="KW-0539">Nucleus</keyword>
<dbReference type="STRING" id="1220162.K1VH48"/>
<dbReference type="HOGENOM" id="CLU_034953_2_1_1"/>
<keyword evidence="4" id="KW-0804">Transcription</keyword>
<evidence type="ECO:0000313" key="7">
    <source>
        <dbReference type="EMBL" id="EKD03445.1"/>
    </source>
</evidence>
<dbReference type="AlphaFoldDB" id="K1VH48"/>
<reference evidence="7 8" key="1">
    <citation type="journal article" date="2012" name="Eukaryot. Cell">
        <title>Genome sequence of the Trichosporon asahii environmental strain CBS 8904.</title>
        <authorList>
            <person name="Yang R.Y."/>
            <person name="Li H.T."/>
            <person name="Zhu H."/>
            <person name="Zhou G.P."/>
            <person name="Wang M."/>
            <person name="Wang L."/>
        </authorList>
    </citation>
    <scope>NUCLEOTIDE SEQUENCE [LARGE SCALE GENOMIC DNA]</scope>
    <source>
        <strain evidence="7 8">CBS 8904</strain>
    </source>
</reference>
<proteinExistence type="inferred from homology"/>
<dbReference type="InterPro" id="IPR009668">
    <property type="entry name" value="RNA_pol-assoc_fac_A49-like"/>
</dbReference>
<dbReference type="GO" id="GO:0006351">
    <property type="term" value="P:DNA-templated transcription"/>
    <property type="evidence" value="ECO:0007669"/>
    <property type="project" value="InterPro"/>
</dbReference>
<dbReference type="Pfam" id="PF06870">
    <property type="entry name" value="RNA_pol_I_A49"/>
    <property type="match status" value="2"/>
</dbReference>
<dbReference type="OrthoDB" id="532500at2759"/>
<dbReference type="GO" id="GO:0000428">
    <property type="term" value="C:DNA-directed RNA polymerase complex"/>
    <property type="evidence" value="ECO:0007669"/>
    <property type="project" value="UniProtKB-KW"/>
</dbReference>
<evidence type="ECO:0008006" key="9">
    <source>
        <dbReference type="Google" id="ProtNLM"/>
    </source>
</evidence>
<dbReference type="eggNOG" id="KOG4183">
    <property type="taxonomic scope" value="Eukaryota"/>
</dbReference>
<dbReference type="PANTHER" id="PTHR14440">
    <property type="entry name" value="DNA-DIRECTED RNA POLYMERASE I SUBUNIT RPA49"/>
    <property type="match status" value="1"/>
</dbReference>
<dbReference type="InParanoid" id="K1VH48"/>
<sequence length="340" mass="37721">MASQDSKKSKKRKSVGGSSSDVTISMEDSMGVGPAFDDPSSSAVTKQHTLIAGETEDVEYFSTNRDRYQAGEGHDCQYVPAVYDPSTKTLHVHPTTPLYLLAHRVKRMREAPLSETQRSELWKQRRNDLGETFGTRKAKSQIKAEERNKVDANAMQGVKARLMESIGVLESKDDGARQAAASSSAKKHNLKMLYYLACLLSFYKFAGGLHKLNATELPAKFPGVPAQILNGMLTTFAEQDGKKFKVTEKSGTKLFAWICVCFLALNGWTIEVERVARELAKETPKVVDMFKSLGCNVDLPTPAEREKMGIKLADANKFRKATLKAPLKFPKTKRRGPAKR</sequence>
<keyword evidence="8" id="KW-1185">Reference proteome</keyword>
<organism evidence="7 8">
    <name type="scientific">Trichosporon asahii var. asahii (strain CBS 8904)</name>
    <name type="common">Yeast</name>
    <dbReference type="NCBI Taxonomy" id="1220162"/>
    <lineage>
        <taxon>Eukaryota</taxon>
        <taxon>Fungi</taxon>
        <taxon>Dikarya</taxon>
        <taxon>Basidiomycota</taxon>
        <taxon>Agaricomycotina</taxon>
        <taxon>Tremellomycetes</taxon>
        <taxon>Trichosporonales</taxon>
        <taxon>Trichosporonaceae</taxon>
        <taxon>Trichosporon</taxon>
    </lineage>
</organism>
<evidence type="ECO:0000256" key="4">
    <source>
        <dbReference type="ARBA" id="ARBA00023163"/>
    </source>
</evidence>
<dbReference type="FunCoup" id="K1VH48">
    <property type="interactions" value="171"/>
</dbReference>
<evidence type="ECO:0000256" key="3">
    <source>
        <dbReference type="ARBA" id="ARBA00022478"/>
    </source>
</evidence>
<evidence type="ECO:0000313" key="8">
    <source>
        <dbReference type="Proteomes" id="UP000006757"/>
    </source>
</evidence>
<feature type="region of interest" description="Disordered" evidence="6">
    <location>
        <begin position="1"/>
        <end position="46"/>
    </location>
</feature>
<evidence type="ECO:0000256" key="1">
    <source>
        <dbReference type="ARBA" id="ARBA00004604"/>
    </source>
</evidence>